<name>A0A6G1L9E6_9PEZI</name>
<dbReference type="Proteomes" id="UP000799436">
    <property type="component" value="Unassembled WGS sequence"/>
</dbReference>
<gene>
    <name evidence="1" type="ORF">EJ03DRAFT_351864</name>
</gene>
<dbReference type="InterPro" id="IPR043129">
    <property type="entry name" value="ATPase_NBD"/>
</dbReference>
<dbReference type="SUPFAM" id="SSF53067">
    <property type="entry name" value="Actin-like ATPase domain"/>
    <property type="match status" value="1"/>
</dbReference>
<keyword evidence="2" id="KW-1185">Reference proteome</keyword>
<reference evidence="1" key="1">
    <citation type="journal article" date="2020" name="Stud. Mycol.">
        <title>101 Dothideomycetes genomes: a test case for predicting lifestyles and emergence of pathogens.</title>
        <authorList>
            <person name="Haridas S."/>
            <person name="Albert R."/>
            <person name="Binder M."/>
            <person name="Bloem J."/>
            <person name="Labutti K."/>
            <person name="Salamov A."/>
            <person name="Andreopoulos B."/>
            <person name="Baker S."/>
            <person name="Barry K."/>
            <person name="Bills G."/>
            <person name="Bluhm B."/>
            <person name="Cannon C."/>
            <person name="Castanera R."/>
            <person name="Culley D."/>
            <person name="Daum C."/>
            <person name="Ezra D."/>
            <person name="Gonzalez J."/>
            <person name="Henrissat B."/>
            <person name="Kuo A."/>
            <person name="Liang C."/>
            <person name="Lipzen A."/>
            <person name="Lutzoni F."/>
            <person name="Magnuson J."/>
            <person name="Mondo S."/>
            <person name="Nolan M."/>
            <person name="Ohm R."/>
            <person name="Pangilinan J."/>
            <person name="Park H.-J."/>
            <person name="Ramirez L."/>
            <person name="Alfaro M."/>
            <person name="Sun H."/>
            <person name="Tritt A."/>
            <person name="Yoshinaga Y."/>
            <person name="Zwiers L.-H."/>
            <person name="Turgeon B."/>
            <person name="Goodwin S."/>
            <person name="Spatafora J."/>
            <person name="Crous P."/>
            <person name="Grigoriev I."/>
        </authorList>
    </citation>
    <scope>NUCLEOTIDE SEQUENCE</scope>
    <source>
        <strain evidence="1">CBS 116005</strain>
    </source>
</reference>
<protein>
    <recommendedName>
        <fullName evidence="3">Actin-like ATPase domain-containing protein</fullName>
    </recommendedName>
</protein>
<evidence type="ECO:0000313" key="2">
    <source>
        <dbReference type="Proteomes" id="UP000799436"/>
    </source>
</evidence>
<dbReference type="OrthoDB" id="3623357at2759"/>
<evidence type="ECO:0008006" key="3">
    <source>
        <dbReference type="Google" id="ProtNLM"/>
    </source>
</evidence>
<accession>A0A6G1L9E6</accession>
<proteinExistence type="predicted"/>
<dbReference type="AlphaFoldDB" id="A0A6G1L9E6"/>
<dbReference type="PANTHER" id="PTHR14187">
    <property type="entry name" value="ALPHA KINASE/ELONGATION FACTOR 2 KINASE"/>
    <property type="match status" value="1"/>
</dbReference>
<sequence>MAQHLVERLEPIQDHLQSDVLTVADEMMMARFQTVKHSFPNPVVDQVWLDVKGLAGAQDFPEAGIKQSRMSIDRAVLTEIFDQQVEQIFDLMDERLRILEENHPAEQVAYIILSGGLGSSPYLHEEMKKRYQMNYGFRSRNTSSVRIMGVLEPQLAVVRGLVRERTQQLGVSPKIGQEVFTTRRCRNSYGVVVNARYDESRHRGQPTFYNAYSQATYVPSAIEWFIRQGQEINVKDGFRREWTKTLADGEHLIIAHAS</sequence>
<evidence type="ECO:0000313" key="1">
    <source>
        <dbReference type="EMBL" id="KAF2768854.1"/>
    </source>
</evidence>
<dbReference type="PANTHER" id="PTHR14187:SF5">
    <property type="entry name" value="HEAT SHOCK 70 KDA PROTEIN 12A"/>
    <property type="match status" value="1"/>
</dbReference>
<dbReference type="EMBL" id="ML995840">
    <property type="protein sequence ID" value="KAF2768854.1"/>
    <property type="molecule type" value="Genomic_DNA"/>
</dbReference>
<organism evidence="1 2">
    <name type="scientific">Teratosphaeria nubilosa</name>
    <dbReference type="NCBI Taxonomy" id="161662"/>
    <lineage>
        <taxon>Eukaryota</taxon>
        <taxon>Fungi</taxon>
        <taxon>Dikarya</taxon>
        <taxon>Ascomycota</taxon>
        <taxon>Pezizomycotina</taxon>
        <taxon>Dothideomycetes</taxon>
        <taxon>Dothideomycetidae</taxon>
        <taxon>Mycosphaerellales</taxon>
        <taxon>Teratosphaeriaceae</taxon>
        <taxon>Teratosphaeria</taxon>
    </lineage>
</organism>